<dbReference type="Pfam" id="PF17900">
    <property type="entry name" value="Peptidase_M1_N"/>
    <property type="match status" value="1"/>
</dbReference>
<dbReference type="InterPro" id="IPR014782">
    <property type="entry name" value="Peptidase_M1_dom"/>
</dbReference>
<organism evidence="6 7">
    <name type="scientific">Chitinophaga rupis</name>
    <dbReference type="NCBI Taxonomy" id="573321"/>
    <lineage>
        <taxon>Bacteria</taxon>
        <taxon>Pseudomonadati</taxon>
        <taxon>Bacteroidota</taxon>
        <taxon>Chitinophagia</taxon>
        <taxon>Chitinophagales</taxon>
        <taxon>Chitinophagaceae</taxon>
        <taxon>Chitinophaga</taxon>
    </lineage>
</organism>
<name>A0A1H8A3S2_9BACT</name>
<evidence type="ECO:0000256" key="3">
    <source>
        <dbReference type="SAM" id="SignalP"/>
    </source>
</evidence>
<evidence type="ECO:0000259" key="4">
    <source>
        <dbReference type="Pfam" id="PF01433"/>
    </source>
</evidence>
<dbReference type="STRING" id="573321.SAMN04488505_105314"/>
<protein>
    <submittedName>
        <fullName evidence="6">Peptidase family M1</fullName>
    </submittedName>
</protein>
<feature type="domain" description="Peptidase M1 membrane alanine aminopeptidase" evidence="4">
    <location>
        <begin position="325"/>
        <end position="457"/>
    </location>
</feature>
<keyword evidence="3" id="KW-0732">Signal</keyword>
<feature type="binding site" evidence="2">
    <location>
        <position position="333"/>
    </location>
    <ligand>
        <name>Zn(2+)</name>
        <dbReference type="ChEBI" id="CHEBI:29105"/>
        <note>catalytic</note>
    </ligand>
</feature>
<dbReference type="Gene3D" id="1.10.390.10">
    <property type="entry name" value="Neutral Protease Domain 2"/>
    <property type="match status" value="1"/>
</dbReference>
<proteinExistence type="predicted"/>
<evidence type="ECO:0000313" key="7">
    <source>
        <dbReference type="Proteomes" id="UP000198984"/>
    </source>
</evidence>
<feature type="active site" description="Proton acceptor" evidence="1">
    <location>
        <position position="330"/>
    </location>
</feature>
<dbReference type="PANTHER" id="PTHR45726:SF3">
    <property type="entry name" value="LEUKOTRIENE A-4 HYDROLASE"/>
    <property type="match status" value="1"/>
</dbReference>
<dbReference type="GO" id="GO:0008270">
    <property type="term" value="F:zinc ion binding"/>
    <property type="evidence" value="ECO:0007669"/>
    <property type="project" value="InterPro"/>
</dbReference>
<reference evidence="6 7" key="1">
    <citation type="submission" date="2016-10" db="EMBL/GenBank/DDBJ databases">
        <authorList>
            <person name="de Groot N.N."/>
        </authorList>
    </citation>
    <scope>NUCLEOTIDE SEQUENCE [LARGE SCALE GENOMIC DNA]</scope>
    <source>
        <strain evidence="6 7">DSM 21039</strain>
    </source>
</reference>
<dbReference type="GO" id="GO:0008237">
    <property type="term" value="F:metallopeptidase activity"/>
    <property type="evidence" value="ECO:0007669"/>
    <property type="project" value="InterPro"/>
</dbReference>
<dbReference type="SUPFAM" id="SSF55486">
    <property type="entry name" value="Metalloproteases ('zincins'), catalytic domain"/>
    <property type="match status" value="1"/>
</dbReference>
<evidence type="ECO:0000256" key="1">
    <source>
        <dbReference type="PIRSR" id="PIRSR634015-1"/>
    </source>
</evidence>
<keyword evidence="2" id="KW-0862">Zinc</keyword>
<sequence length="475" mass="53906">MNLRQAIVTFLFIIFSTQLFAQAETVPANVIPAYKWWNLLHYTIDITPDYKTRSISGTNSIEFTALQTSKIMRIDLQAPMIITNIAWKNSLLTFKKEKNAYIITFPENIIKGKTETIIVSFKGHPQVAHKPPFGSGWIWATDKKGRPWISVACEGSGASIWLPCKQVLYDEPDHGITFGITVPDTLIAIANGRLQWKINNNNGTSTYKWNVTAPINNYNIIPYIGKYVTWHKDYAGIKGKLDCDYWVLDYSLHKAQKHLNQADTMLRCFEYWMGPYPFYEDSYKLVEAPMPGMEHQSAVAYGNGFENGYSGKNLSGTVWGLKWDFILIHESGHEWFGNSVTAANDGESWIHEGFTKYLEVLYTDYVFGKKAGNEYAAGIAKRIKNDAPVIGSGSSDAYYKGSAMLHMIRQIIGDTAFRNWLHSLTAEFSHHTITTQQILAHLNSYTKKDFTSIFNQYLRTTQMPAALVPSRHSPQ</sequence>
<dbReference type="InterPro" id="IPR027268">
    <property type="entry name" value="Peptidase_M4/M1_CTD_sf"/>
</dbReference>
<dbReference type="SUPFAM" id="SSF63737">
    <property type="entry name" value="Leukotriene A4 hydrolase N-terminal domain"/>
    <property type="match status" value="1"/>
</dbReference>
<dbReference type="AlphaFoldDB" id="A0A1H8A3S2"/>
<comment type="cofactor">
    <cofactor evidence="2">
        <name>Zn(2+)</name>
        <dbReference type="ChEBI" id="CHEBI:29105"/>
    </cofactor>
    <text evidence="2">Binds 1 zinc ion per subunit.</text>
</comment>
<feature type="binding site" evidence="2">
    <location>
        <position position="352"/>
    </location>
    <ligand>
        <name>Zn(2+)</name>
        <dbReference type="ChEBI" id="CHEBI:29105"/>
        <note>catalytic</note>
    </ligand>
</feature>
<dbReference type="CDD" id="cd09603">
    <property type="entry name" value="M1_APN_like"/>
    <property type="match status" value="1"/>
</dbReference>
<evidence type="ECO:0000259" key="5">
    <source>
        <dbReference type="Pfam" id="PF17900"/>
    </source>
</evidence>
<keyword evidence="2" id="KW-0479">Metal-binding</keyword>
<feature type="signal peptide" evidence="3">
    <location>
        <begin position="1"/>
        <end position="21"/>
    </location>
</feature>
<feature type="chain" id="PRO_5011634287" evidence="3">
    <location>
        <begin position="22"/>
        <end position="475"/>
    </location>
</feature>
<feature type="active site" description="Proton donor" evidence="1">
    <location>
        <position position="398"/>
    </location>
</feature>
<feature type="domain" description="Aminopeptidase N-like N-terminal" evidence="5">
    <location>
        <begin position="40"/>
        <end position="218"/>
    </location>
</feature>
<feature type="binding site" evidence="2">
    <location>
        <position position="329"/>
    </location>
    <ligand>
        <name>Zn(2+)</name>
        <dbReference type="ChEBI" id="CHEBI:29105"/>
        <note>catalytic</note>
    </ligand>
</feature>
<dbReference type="EMBL" id="FOBB01000005">
    <property type="protein sequence ID" value="SEM65542.1"/>
    <property type="molecule type" value="Genomic_DNA"/>
</dbReference>
<dbReference type="Gene3D" id="2.60.40.1730">
    <property type="entry name" value="tricorn interacting facor f3 domain"/>
    <property type="match status" value="1"/>
</dbReference>
<evidence type="ECO:0000313" key="6">
    <source>
        <dbReference type="EMBL" id="SEM65542.1"/>
    </source>
</evidence>
<dbReference type="InterPro" id="IPR042097">
    <property type="entry name" value="Aminopeptidase_N-like_N_sf"/>
</dbReference>
<gene>
    <name evidence="6" type="ORF">SAMN04488505_105314</name>
</gene>
<dbReference type="InterPro" id="IPR034015">
    <property type="entry name" value="M1_LTA4H"/>
</dbReference>
<dbReference type="Pfam" id="PF01433">
    <property type="entry name" value="Peptidase_M1"/>
    <property type="match status" value="1"/>
</dbReference>
<dbReference type="InterPro" id="IPR045357">
    <property type="entry name" value="Aminopeptidase_N-like_N"/>
</dbReference>
<dbReference type="PANTHER" id="PTHR45726">
    <property type="entry name" value="LEUKOTRIENE A-4 HYDROLASE"/>
    <property type="match status" value="1"/>
</dbReference>
<keyword evidence="7" id="KW-1185">Reference proteome</keyword>
<dbReference type="RefSeq" id="WP_162277631.1">
    <property type="nucleotide sequence ID" value="NZ_FOBB01000005.1"/>
</dbReference>
<accession>A0A1H8A3S2</accession>
<evidence type="ECO:0000256" key="2">
    <source>
        <dbReference type="PIRSR" id="PIRSR634015-3"/>
    </source>
</evidence>
<dbReference type="OrthoDB" id="784988at2"/>
<dbReference type="Proteomes" id="UP000198984">
    <property type="component" value="Unassembled WGS sequence"/>
</dbReference>